<dbReference type="EMBL" id="LSRX01002878">
    <property type="protein sequence ID" value="OLP75032.1"/>
    <property type="molecule type" value="Genomic_DNA"/>
</dbReference>
<feature type="non-terminal residue" evidence="1">
    <location>
        <position position="81"/>
    </location>
</feature>
<dbReference type="OrthoDB" id="6079689at2759"/>
<accession>A0A1Q9BWK3</accession>
<evidence type="ECO:0000313" key="2">
    <source>
        <dbReference type="Proteomes" id="UP000186817"/>
    </source>
</evidence>
<comment type="caution">
    <text evidence="1">The sequence shown here is derived from an EMBL/GenBank/DDBJ whole genome shotgun (WGS) entry which is preliminary data.</text>
</comment>
<dbReference type="Proteomes" id="UP000186817">
    <property type="component" value="Unassembled WGS sequence"/>
</dbReference>
<sequence>EWYQTLDGPEKDFEACVNIGRSAALLRGAGALVCRCQHLALGVVEDTLELLDKHLPEDHPVHVHCFTSSLGLANSLLERFP</sequence>
<gene>
    <name evidence="1" type="ORF">AK812_SmicGene45248</name>
</gene>
<reference evidence="1 2" key="1">
    <citation type="submission" date="2016-02" db="EMBL/GenBank/DDBJ databases">
        <title>Genome analysis of coral dinoflagellate symbionts highlights evolutionary adaptations to a symbiotic lifestyle.</title>
        <authorList>
            <person name="Aranda M."/>
            <person name="Li Y."/>
            <person name="Liew Y.J."/>
            <person name="Baumgarten S."/>
            <person name="Simakov O."/>
            <person name="Wilson M."/>
            <person name="Piel J."/>
            <person name="Ashoor H."/>
            <person name="Bougouffa S."/>
            <person name="Bajic V.B."/>
            <person name="Ryu T."/>
            <person name="Ravasi T."/>
            <person name="Bayer T."/>
            <person name="Micklem G."/>
            <person name="Kim H."/>
            <person name="Bhak J."/>
            <person name="Lajeunesse T.C."/>
            <person name="Voolstra C.R."/>
        </authorList>
    </citation>
    <scope>NUCLEOTIDE SEQUENCE [LARGE SCALE GENOMIC DNA]</scope>
    <source>
        <strain evidence="1 2">CCMP2467</strain>
    </source>
</reference>
<organism evidence="1 2">
    <name type="scientific">Symbiodinium microadriaticum</name>
    <name type="common">Dinoflagellate</name>
    <name type="synonym">Zooxanthella microadriatica</name>
    <dbReference type="NCBI Taxonomy" id="2951"/>
    <lineage>
        <taxon>Eukaryota</taxon>
        <taxon>Sar</taxon>
        <taxon>Alveolata</taxon>
        <taxon>Dinophyceae</taxon>
        <taxon>Suessiales</taxon>
        <taxon>Symbiodiniaceae</taxon>
        <taxon>Symbiodinium</taxon>
    </lineage>
</organism>
<proteinExistence type="predicted"/>
<keyword evidence="2" id="KW-1185">Reference proteome</keyword>
<evidence type="ECO:0000313" key="1">
    <source>
        <dbReference type="EMBL" id="OLP75032.1"/>
    </source>
</evidence>
<protein>
    <submittedName>
        <fullName evidence="1">Uncharacterized protein</fullName>
    </submittedName>
</protein>
<name>A0A1Q9BWK3_SYMMI</name>
<feature type="non-terminal residue" evidence="1">
    <location>
        <position position="1"/>
    </location>
</feature>
<dbReference type="AlphaFoldDB" id="A0A1Q9BWK3"/>